<feature type="compositionally biased region" description="Polar residues" evidence="1">
    <location>
        <begin position="190"/>
        <end position="200"/>
    </location>
</feature>
<keyword evidence="3" id="KW-1185">Reference proteome</keyword>
<gene>
    <name evidence="2" type="ORF">Zmor_025126</name>
</gene>
<dbReference type="Proteomes" id="UP001168821">
    <property type="component" value="Unassembled WGS sequence"/>
</dbReference>
<accession>A0AA38HR01</accession>
<evidence type="ECO:0000313" key="2">
    <source>
        <dbReference type="EMBL" id="KAJ3642330.1"/>
    </source>
</evidence>
<comment type="caution">
    <text evidence="2">The sequence shown here is derived from an EMBL/GenBank/DDBJ whole genome shotgun (WGS) entry which is preliminary data.</text>
</comment>
<feature type="compositionally biased region" description="Low complexity" evidence="1">
    <location>
        <begin position="337"/>
        <end position="468"/>
    </location>
</feature>
<reference evidence="2" key="1">
    <citation type="journal article" date="2023" name="G3 (Bethesda)">
        <title>Whole genome assemblies of Zophobas morio and Tenebrio molitor.</title>
        <authorList>
            <person name="Kaur S."/>
            <person name="Stinson S.A."/>
            <person name="diCenzo G.C."/>
        </authorList>
    </citation>
    <scope>NUCLEOTIDE SEQUENCE</scope>
    <source>
        <strain evidence="2">QUZm001</strain>
    </source>
</reference>
<organism evidence="2 3">
    <name type="scientific">Zophobas morio</name>
    <dbReference type="NCBI Taxonomy" id="2755281"/>
    <lineage>
        <taxon>Eukaryota</taxon>
        <taxon>Metazoa</taxon>
        <taxon>Ecdysozoa</taxon>
        <taxon>Arthropoda</taxon>
        <taxon>Hexapoda</taxon>
        <taxon>Insecta</taxon>
        <taxon>Pterygota</taxon>
        <taxon>Neoptera</taxon>
        <taxon>Endopterygota</taxon>
        <taxon>Coleoptera</taxon>
        <taxon>Polyphaga</taxon>
        <taxon>Cucujiformia</taxon>
        <taxon>Tenebrionidae</taxon>
        <taxon>Zophobas</taxon>
    </lineage>
</organism>
<feature type="compositionally biased region" description="Low complexity" evidence="1">
    <location>
        <begin position="113"/>
        <end position="153"/>
    </location>
</feature>
<feature type="region of interest" description="Disordered" evidence="1">
    <location>
        <begin position="1"/>
        <end position="229"/>
    </location>
</feature>
<protein>
    <submittedName>
        <fullName evidence="2">Uncharacterized protein</fullName>
    </submittedName>
</protein>
<proteinExistence type="predicted"/>
<feature type="compositionally biased region" description="Polar residues" evidence="1">
    <location>
        <begin position="480"/>
        <end position="492"/>
    </location>
</feature>
<feature type="compositionally biased region" description="Polar residues" evidence="1">
    <location>
        <begin position="320"/>
        <end position="331"/>
    </location>
</feature>
<name>A0AA38HR01_9CUCU</name>
<feature type="compositionally biased region" description="Polar residues" evidence="1">
    <location>
        <begin position="154"/>
        <end position="181"/>
    </location>
</feature>
<feature type="region of interest" description="Disordered" evidence="1">
    <location>
        <begin position="310"/>
        <end position="497"/>
    </location>
</feature>
<dbReference type="EMBL" id="JALNTZ010000008">
    <property type="protein sequence ID" value="KAJ3642330.1"/>
    <property type="molecule type" value="Genomic_DNA"/>
</dbReference>
<evidence type="ECO:0000313" key="3">
    <source>
        <dbReference type="Proteomes" id="UP001168821"/>
    </source>
</evidence>
<evidence type="ECO:0000256" key="1">
    <source>
        <dbReference type="SAM" id="MobiDB-lite"/>
    </source>
</evidence>
<feature type="compositionally biased region" description="Pro residues" evidence="1">
    <location>
        <begin position="80"/>
        <end position="94"/>
    </location>
</feature>
<sequence>MASQRCPSPRGPRRTWGARHSQPAPSPLPSWCATPDPVVPFSPPRREPGALPSWCATADPVVPFLPPRREPGALPSWCRNPPPFEPFSPPPFRPPQRHGSSPDLCESPDEYHSSSPSSSGSPHSSLSPHSPCASPDSYQSSPSPRQSPDWSPQVAHSATWSPQAAHSPDCSPQASHSSDWSPQVIHSPDCSPQASHSPDWSPQMAHPSHWSPEEPCSPEDSDESWVSHPSWCASSDELESFAPLAKGEVRKRGKRDTHIPYRDIDGHATVADFRHLGHLPESFSPKGPSLRNTLPFTAAQARRQWLPEHLGNLALPASPCSGSESPGSTPQKLPAYSLSSSDYSGSPCSPAGSPAAYSRSPSAYSGSPSAYSGSPSAYSGSPSAYSGSPSSYSGSPCSPSGSPSPHSRSLSPYSRSPSPHSRSSSPRSRSPSPRSRSPSPYSRSPSPHSRSSSAPSGSPGSLTSPRSRITLSITPGYPETTVNISSDDSYQSADEHWESPSFAVQRAAHSTPAAWCRASPISESSMYDSARSDTQHSSYFSGIESEDERLVDYEDARCSVAPDRSQEASFRLNRPSRFHTPPPNLGCSSMQTSQVLTTAKAPSKSACGRSVNCHRCHRPIFSTTFVQDARLKHSLCNRLRSTHLKCTNQSKSRVPRKNGKKRIYEKPRRIPKSAPEFSGKHEISDNESIENIYLEL</sequence>
<dbReference type="AlphaFoldDB" id="A0AA38HR01"/>